<keyword evidence="2 4" id="KW-0560">Oxidoreductase</keyword>
<keyword evidence="3" id="KW-0520">NAD</keyword>
<evidence type="ECO:0000313" key="7">
    <source>
        <dbReference type="EMBL" id="PHN04669.1"/>
    </source>
</evidence>
<proteinExistence type="inferred from homology"/>
<sequence>MKIAIFSSHKFEVPYLEKANRAGHELKYFSTNLNLNTAGLAREHDAVSLFVNDDASAPVLEQLHEYGIRYVALRSAGYNHVDLQKAKSLGMKVANVPEYSPYAIAEHTVALMLALNRKIIRANNRIKDLNFSLDGLTGFDMHGKKVGILGMGKIGAIVARILHGFGCEILSFDMKEDPDMVDKYGVKYMDIDSICKQADIITLHLPLIPQTRYIIGKEAMDKMKDGVMLINTSRGALLDTKEVIKALKNGKIGYLGLDVYEEESGLFFEDHSEDDILQDDMIARLMTFKNVLITSHQAFLTDTALQNISDTTFYNIDQWAADQESDNELQVD</sequence>
<dbReference type="Proteomes" id="UP000223913">
    <property type="component" value="Unassembled WGS sequence"/>
</dbReference>
<keyword evidence="8" id="KW-1185">Reference proteome</keyword>
<dbReference type="CDD" id="cd12183">
    <property type="entry name" value="LDH_like_2"/>
    <property type="match status" value="1"/>
</dbReference>
<accession>A0A2D0N946</accession>
<feature type="domain" description="D-isomer specific 2-hydroxyacid dehydrogenase NAD-binding" evidence="6">
    <location>
        <begin position="109"/>
        <end position="298"/>
    </location>
</feature>
<dbReference type="RefSeq" id="WP_099151728.1">
    <property type="nucleotide sequence ID" value="NZ_PDUD01000024.1"/>
</dbReference>
<dbReference type="AlphaFoldDB" id="A0A2D0N946"/>
<evidence type="ECO:0000256" key="1">
    <source>
        <dbReference type="ARBA" id="ARBA00005854"/>
    </source>
</evidence>
<dbReference type="InterPro" id="IPR058205">
    <property type="entry name" value="D-LDH-like"/>
</dbReference>
<dbReference type="PANTHER" id="PTHR43026:SF1">
    <property type="entry name" value="2-HYDROXYACID DEHYDROGENASE HOMOLOG 1-RELATED"/>
    <property type="match status" value="1"/>
</dbReference>
<dbReference type="Pfam" id="PF02826">
    <property type="entry name" value="2-Hacid_dh_C"/>
    <property type="match status" value="1"/>
</dbReference>
<protein>
    <submittedName>
        <fullName evidence="7">Hydroxyacid dehydrogenase</fullName>
    </submittedName>
</protein>
<dbReference type="SUPFAM" id="SSF51735">
    <property type="entry name" value="NAD(P)-binding Rossmann-fold domains"/>
    <property type="match status" value="1"/>
</dbReference>
<dbReference type="PROSITE" id="PS00671">
    <property type="entry name" value="D_2_HYDROXYACID_DH_3"/>
    <property type="match status" value="1"/>
</dbReference>
<comment type="similarity">
    <text evidence="1 4">Belongs to the D-isomer specific 2-hydroxyacid dehydrogenase family.</text>
</comment>
<dbReference type="InterPro" id="IPR029752">
    <property type="entry name" value="D-isomer_DH_CS1"/>
</dbReference>
<dbReference type="EMBL" id="PDUD01000024">
    <property type="protein sequence ID" value="PHN04669.1"/>
    <property type="molecule type" value="Genomic_DNA"/>
</dbReference>
<evidence type="ECO:0000259" key="5">
    <source>
        <dbReference type="Pfam" id="PF00389"/>
    </source>
</evidence>
<evidence type="ECO:0000256" key="3">
    <source>
        <dbReference type="ARBA" id="ARBA00023027"/>
    </source>
</evidence>
<evidence type="ECO:0000256" key="4">
    <source>
        <dbReference type="RuleBase" id="RU003719"/>
    </source>
</evidence>
<dbReference type="Gene3D" id="3.40.50.720">
    <property type="entry name" value="NAD(P)-binding Rossmann-like Domain"/>
    <property type="match status" value="2"/>
</dbReference>
<comment type="caution">
    <text evidence="7">The sequence shown here is derived from an EMBL/GenBank/DDBJ whole genome shotgun (WGS) entry which is preliminary data.</text>
</comment>
<dbReference type="GO" id="GO:0051287">
    <property type="term" value="F:NAD binding"/>
    <property type="evidence" value="ECO:0007669"/>
    <property type="project" value="InterPro"/>
</dbReference>
<dbReference type="PROSITE" id="PS00065">
    <property type="entry name" value="D_2_HYDROXYACID_DH_1"/>
    <property type="match status" value="1"/>
</dbReference>
<dbReference type="OrthoDB" id="9777288at2"/>
<dbReference type="InterPro" id="IPR036291">
    <property type="entry name" value="NAD(P)-bd_dom_sf"/>
</dbReference>
<organism evidence="7 8">
    <name type="scientific">Flavilitoribacter nigricans (strain ATCC 23147 / DSM 23189 / NBRC 102662 / NCIMB 1420 / SS-2)</name>
    <name type="common">Lewinella nigricans</name>
    <dbReference type="NCBI Taxonomy" id="1122177"/>
    <lineage>
        <taxon>Bacteria</taxon>
        <taxon>Pseudomonadati</taxon>
        <taxon>Bacteroidota</taxon>
        <taxon>Saprospiria</taxon>
        <taxon>Saprospirales</taxon>
        <taxon>Lewinellaceae</taxon>
        <taxon>Flavilitoribacter</taxon>
    </lineage>
</organism>
<dbReference type="PROSITE" id="PS00670">
    <property type="entry name" value="D_2_HYDROXYACID_DH_2"/>
    <property type="match status" value="1"/>
</dbReference>
<evidence type="ECO:0000259" key="6">
    <source>
        <dbReference type="Pfam" id="PF02826"/>
    </source>
</evidence>
<dbReference type="SUPFAM" id="SSF52283">
    <property type="entry name" value="Formate/glycerate dehydrogenase catalytic domain-like"/>
    <property type="match status" value="1"/>
</dbReference>
<name>A0A2D0N946_FLAN2</name>
<dbReference type="Pfam" id="PF00389">
    <property type="entry name" value="2-Hacid_dh"/>
    <property type="match status" value="1"/>
</dbReference>
<dbReference type="InterPro" id="IPR029753">
    <property type="entry name" value="D-isomer_DH_CS"/>
</dbReference>
<feature type="domain" description="D-isomer specific 2-hydroxyacid dehydrogenase catalytic" evidence="5">
    <location>
        <begin position="3"/>
        <end position="328"/>
    </location>
</feature>
<dbReference type="InterPro" id="IPR006139">
    <property type="entry name" value="D-isomer_2_OHA_DH_cat_dom"/>
</dbReference>
<gene>
    <name evidence="7" type="ORF">CRP01_19310</name>
</gene>
<dbReference type="InterPro" id="IPR006140">
    <property type="entry name" value="D-isomer_DH_NAD-bd"/>
</dbReference>
<dbReference type="PANTHER" id="PTHR43026">
    <property type="entry name" value="2-HYDROXYACID DEHYDROGENASE HOMOLOG 1-RELATED"/>
    <property type="match status" value="1"/>
</dbReference>
<evidence type="ECO:0000313" key="8">
    <source>
        <dbReference type="Proteomes" id="UP000223913"/>
    </source>
</evidence>
<dbReference type="GO" id="GO:0016616">
    <property type="term" value="F:oxidoreductase activity, acting on the CH-OH group of donors, NAD or NADP as acceptor"/>
    <property type="evidence" value="ECO:0007669"/>
    <property type="project" value="InterPro"/>
</dbReference>
<reference evidence="7 8" key="1">
    <citation type="submission" date="2017-10" db="EMBL/GenBank/DDBJ databases">
        <title>The draft genome sequence of Lewinella nigricans NBRC 102662.</title>
        <authorList>
            <person name="Wang K."/>
        </authorList>
    </citation>
    <scope>NUCLEOTIDE SEQUENCE [LARGE SCALE GENOMIC DNA]</scope>
    <source>
        <strain evidence="7 8">NBRC 102662</strain>
    </source>
</reference>
<evidence type="ECO:0000256" key="2">
    <source>
        <dbReference type="ARBA" id="ARBA00023002"/>
    </source>
</evidence>